<keyword evidence="3" id="KW-0732">Signal</keyword>
<keyword evidence="2" id="KW-0813">Transport</keyword>
<dbReference type="GO" id="GO:0015833">
    <property type="term" value="P:peptide transport"/>
    <property type="evidence" value="ECO:0007669"/>
    <property type="project" value="TreeGrafter"/>
</dbReference>
<proteinExistence type="inferred from homology"/>
<dbReference type="PANTHER" id="PTHR30290">
    <property type="entry name" value="PERIPLASMIC BINDING COMPONENT OF ABC TRANSPORTER"/>
    <property type="match status" value="1"/>
</dbReference>
<evidence type="ECO:0000256" key="3">
    <source>
        <dbReference type="ARBA" id="ARBA00022729"/>
    </source>
</evidence>
<keyword evidence="4" id="KW-1133">Transmembrane helix</keyword>
<evidence type="ECO:0000256" key="4">
    <source>
        <dbReference type="SAM" id="Phobius"/>
    </source>
</evidence>
<accession>A0A0F9R5L6</accession>
<protein>
    <recommendedName>
        <fullName evidence="5">Solute-binding protein family 5 domain-containing protein</fullName>
    </recommendedName>
</protein>
<feature type="domain" description="Solute-binding protein family 5" evidence="5">
    <location>
        <begin position="314"/>
        <end position="518"/>
    </location>
</feature>
<sequence length="818" mass="92319">MKKNMKKNLTVLIFLFVITSILLPVLPAVPVVQAAAGVPPYRVGVAAPVGDWDPTITPGWSLQTLFFYPITVETPAAGRYDFNGGITKPIEDEWFPVLATDFSIEYWPSENNSLGWNNTGGVMTSTWTLRQGVKFHDGSNWNATVLKWNIDRMYLIVGNQTGNGDMRNFDYYYPEVVKTENTWTPSWNLSDFDKPALGAPGWSTPPNSDYVGYYIGNGTKYPGVNDVDGWVRNPAPWGGYSLTTGDPIHFAPYDRYPLMRYVEILNDQESGGTIKLHYNSWNSYAGEGGAFFDSLSYTAYSQNYTGQGIYGYQNGVKDDKNPTIVDHMIGTGPYTYEFSDEDGGYMLKFNDYWNRTALEAEGLYDIERVNIINFPTSPAGALAQNNALISHALDAVGDSSNMPMDTQAIKDDPNINYYEAPPSNYLTQITLNSINETWWAWPGAEAGYNYIDTGDINGIPRVLRKAINYAFDYDHMIDVGLEGKAVRSGGVVGVNSIYFNASVSQPNFNITYARELLLTTESDTSGEVFNSRNIWQGYTPDPDLYNFSKRTAERFLDENSTDSEWRAVAEGSDPVWTVDYYWDSWHEPLKDEFQAALYSLGVGITDPIGTNNRVPERIWDVVQIYWESTFDGTHSIWSAGAWPMDFWMPDGTPEAWIDFMLRDPDLGRWRNQALGWGLAGITSWWPTWNFGFTYDAEIDGWIDRMFMSSPDQKVVWISKIQNKQQNENYPFLYAYQSIGGNAIWDTWNISLYVHPRSGKLVSLWGDPGGMYSYSLINYRGPVSTAPLIPGFSLFMTITVSVASILGVAYLIMRKKKLR</sequence>
<keyword evidence="4" id="KW-0812">Transmembrane</keyword>
<dbReference type="SUPFAM" id="SSF53850">
    <property type="entry name" value="Periplasmic binding protein-like II"/>
    <property type="match status" value="1"/>
</dbReference>
<reference evidence="6" key="1">
    <citation type="journal article" date="2015" name="Nature">
        <title>Complex archaea that bridge the gap between prokaryotes and eukaryotes.</title>
        <authorList>
            <person name="Spang A."/>
            <person name="Saw J.H."/>
            <person name="Jorgensen S.L."/>
            <person name="Zaremba-Niedzwiedzka K."/>
            <person name="Martijn J."/>
            <person name="Lind A.E."/>
            <person name="van Eijk R."/>
            <person name="Schleper C."/>
            <person name="Guy L."/>
            <person name="Ettema T.J."/>
        </authorList>
    </citation>
    <scope>NUCLEOTIDE SEQUENCE</scope>
</reference>
<keyword evidence="4" id="KW-0472">Membrane</keyword>
<dbReference type="Pfam" id="PF00496">
    <property type="entry name" value="SBP_bac_5"/>
    <property type="match status" value="1"/>
</dbReference>
<name>A0A0F9R5L6_9ZZZZ</name>
<dbReference type="InterPro" id="IPR039424">
    <property type="entry name" value="SBP_5"/>
</dbReference>
<dbReference type="Gene3D" id="3.40.190.10">
    <property type="entry name" value="Periplasmic binding protein-like II"/>
    <property type="match status" value="2"/>
</dbReference>
<dbReference type="AlphaFoldDB" id="A0A0F9R5L6"/>
<dbReference type="EMBL" id="LAZR01001138">
    <property type="protein sequence ID" value="KKN50029.1"/>
    <property type="molecule type" value="Genomic_DNA"/>
</dbReference>
<dbReference type="GO" id="GO:1904680">
    <property type="term" value="F:peptide transmembrane transporter activity"/>
    <property type="evidence" value="ECO:0007669"/>
    <property type="project" value="TreeGrafter"/>
</dbReference>
<evidence type="ECO:0000256" key="1">
    <source>
        <dbReference type="ARBA" id="ARBA00005695"/>
    </source>
</evidence>
<dbReference type="Gene3D" id="3.10.105.10">
    <property type="entry name" value="Dipeptide-binding Protein, Domain 3"/>
    <property type="match status" value="1"/>
</dbReference>
<evidence type="ECO:0000259" key="5">
    <source>
        <dbReference type="Pfam" id="PF00496"/>
    </source>
</evidence>
<dbReference type="PANTHER" id="PTHR30290:SF9">
    <property type="entry name" value="OLIGOPEPTIDE-BINDING PROTEIN APPA"/>
    <property type="match status" value="1"/>
</dbReference>
<feature type="transmembrane region" description="Helical" evidence="4">
    <location>
        <begin position="791"/>
        <end position="812"/>
    </location>
</feature>
<gene>
    <name evidence="6" type="ORF">LCGC14_0636850</name>
</gene>
<organism evidence="6">
    <name type="scientific">marine sediment metagenome</name>
    <dbReference type="NCBI Taxonomy" id="412755"/>
    <lineage>
        <taxon>unclassified sequences</taxon>
        <taxon>metagenomes</taxon>
        <taxon>ecological metagenomes</taxon>
    </lineage>
</organism>
<evidence type="ECO:0000313" key="6">
    <source>
        <dbReference type="EMBL" id="KKN50029.1"/>
    </source>
</evidence>
<evidence type="ECO:0000256" key="2">
    <source>
        <dbReference type="ARBA" id="ARBA00022448"/>
    </source>
</evidence>
<comment type="similarity">
    <text evidence="1">Belongs to the bacterial solute-binding protein 5 family.</text>
</comment>
<dbReference type="InterPro" id="IPR000914">
    <property type="entry name" value="SBP_5_dom"/>
</dbReference>
<comment type="caution">
    <text evidence="6">The sequence shown here is derived from an EMBL/GenBank/DDBJ whole genome shotgun (WGS) entry which is preliminary data.</text>
</comment>